<dbReference type="AlphaFoldDB" id="A0A0D3HPH4"/>
<reference evidence="3" key="1">
    <citation type="journal article" date="2009" name="Rice">
        <title>De Novo Next Generation Sequencing of Plant Genomes.</title>
        <authorList>
            <person name="Rounsley S."/>
            <person name="Marri P.R."/>
            <person name="Yu Y."/>
            <person name="He R."/>
            <person name="Sisneros N."/>
            <person name="Goicoechea J.L."/>
            <person name="Lee S.J."/>
            <person name="Angelova A."/>
            <person name="Kudrna D."/>
            <person name="Luo M."/>
            <person name="Affourtit J."/>
            <person name="Desany B."/>
            <person name="Knight J."/>
            <person name="Niazi F."/>
            <person name="Egholm M."/>
            <person name="Wing R.A."/>
        </authorList>
    </citation>
    <scope>NUCLEOTIDE SEQUENCE [LARGE SCALE GENOMIC DNA]</scope>
    <source>
        <strain evidence="3">cv. IRGC 105608</strain>
    </source>
</reference>
<dbReference type="EnsemblPlants" id="OBART11G21420.1">
    <property type="protein sequence ID" value="OBART11G21420.1"/>
    <property type="gene ID" value="OBART11G21420"/>
</dbReference>
<dbReference type="Gramene" id="OBART11G21420.1">
    <property type="protein sequence ID" value="OBART11G21420.1"/>
    <property type="gene ID" value="OBART11G21420"/>
</dbReference>
<evidence type="ECO:0000256" key="1">
    <source>
        <dbReference type="SAM" id="Phobius"/>
    </source>
</evidence>
<protein>
    <recommendedName>
        <fullName evidence="2">DUF4220 domain-containing protein</fullName>
    </recommendedName>
</protein>
<feature type="transmembrane region" description="Helical" evidence="1">
    <location>
        <begin position="36"/>
        <end position="58"/>
    </location>
</feature>
<proteinExistence type="predicted"/>
<dbReference type="PaxDb" id="65489-OBART11G21420.1"/>
<dbReference type="HOGENOM" id="CLU_009180_3_2_1"/>
<feature type="transmembrane region" description="Helical" evidence="1">
    <location>
        <begin position="342"/>
        <end position="364"/>
    </location>
</feature>
<keyword evidence="1" id="KW-1133">Transmembrane helix</keyword>
<keyword evidence="1" id="KW-0472">Membrane</keyword>
<sequence length="676" mass="77165">MGDNQVCVVCVQQRCHPPAADHHSLVTHAQQLWNDWEIQCLVVVSFSLQVFLLFAAVFRKRCRSRVLSVLLWLAYLSADSVAVFVLGRLTLLGDNQQQHRLVLFWAPFMLLHLGGQETITAFSMEDCALWKRHLLTLTVQMLMAIYVVSKQWRGDKWLAVPTAIMFVAGTTRYAERIWALRRAQSTSLESSDMEFYAPSAEYDFNTHSTDYYSKLSSIISDEQERNFERIVEVATKGFRLGLDFLMDVIPPRPAYWYQGGTELWGGGEPLDSLVDMAYKLADIHLSIIYDYFYTKFGGGLVVGLLCRITTLALNCIALSLFLVSRLDHHLKAGSSYNIADVMICYILLVGAFTLEISSVLLWLMSSYSTWNLLRKHLHPESSRIEWSGELQQYNMIDECIHEKKAGLQLGRVMRLVGIERACSTKPVKVSTDVKRLILDKMLKIWATSTSANKLDLTRFHGEWAQRWVKRYYHHEAPPPFEFTAGTSDEEQASASPSARAQRALWISRIQDLGFVASVFIWHLVTDICLEADSSRVADSTEKLMNSSWELSNYVMYLIVKCKAMVSKYERDSLSYSREQVMWPVILDRPVDRSEFVENLLSARHHDVLGDAIDVSSELLKMEEAAARWDLISTVWVEMICYMAHNCGVAFHAKQLCAGGELVTHVKMLLMILRFPV</sequence>
<dbReference type="InterPro" id="IPR007658">
    <property type="entry name" value="DUF594"/>
</dbReference>
<name>A0A0D3HPH4_9ORYZ</name>
<evidence type="ECO:0000313" key="3">
    <source>
        <dbReference type="EnsemblPlants" id="OBART11G21420.1"/>
    </source>
</evidence>
<feature type="transmembrane region" description="Helical" evidence="1">
    <location>
        <begin position="70"/>
        <end position="90"/>
    </location>
</feature>
<dbReference type="Pfam" id="PF13968">
    <property type="entry name" value="DUF4220"/>
    <property type="match status" value="1"/>
</dbReference>
<dbReference type="PANTHER" id="PTHR31325">
    <property type="entry name" value="OS01G0798800 PROTEIN-RELATED"/>
    <property type="match status" value="1"/>
</dbReference>
<feature type="domain" description="DUF4220" evidence="2">
    <location>
        <begin position="72"/>
        <end position="397"/>
    </location>
</feature>
<evidence type="ECO:0000313" key="4">
    <source>
        <dbReference type="Proteomes" id="UP000026960"/>
    </source>
</evidence>
<keyword evidence="4" id="KW-1185">Reference proteome</keyword>
<dbReference type="eggNOG" id="ENOG502QQBP">
    <property type="taxonomic scope" value="Eukaryota"/>
</dbReference>
<dbReference type="InterPro" id="IPR025315">
    <property type="entry name" value="DUF4220"/>
</dbReference>
<dbReference type="Proteomes" id="UP000026960">
    <property type="component" value="Chromosome 11"/>
</dbReference>
<dbReference type="STRING" id="65489.A0A0D3HPH4"/>
<keyword evidence="1" id="KW-0812">Transmembrane</keyword>
<evidence type="ECO:0000259" key="2">
    <source>
        <dbReference type="Pfam" id="PF13968"/>
    </source>
</evidence>
<reference evidence="3" key="2">
    <citation type="submission" date="2015-03" db="UniProtKB">
        <authorList>
            <consortium name="EnsemblPlants"/>
        </authorList>
    </citation>
    <scope>IDENTIFICATION</scope>
</reference>
<accession>A0A0D3HPH4</accession>
<dbReference type="Pfam" id="PF04578">
    <property type="entry name" value="DUF594"/>
    <property type="match status" value="1"/>
</dbReference>
<feature type="transmembrane region" description="Helical" evidence="1">
    <location>
        <begin position="300"/>
        <end position="322"/>
    </location>
</feature>
<organism evidence="3">
    <name type="scientific">Oryza barthii</name>
    <dbReference type="NCBI Taxonomy" id="65489"/>
    <lineage>
        <taxon>Eukaryota</taxon>
        <taxon>Viridiplantae</taxon>
        <taxon>Streptophyta</taxon>
        <taxon>Embryophyta</taxon>
        <taxon>Tracheophyta</taxon>
        <taxon>Spermatophyta</taxon>
        <taxon>Magnoliopsida</taxon>
        <taxon>Liliopsida</taxon>
        <taxon>Poales</taxon>
        <taxon>Poaceae</taxon>
        <taxon>BOP clade</taxon>
        <taxon>Oryzoideae</taxon>
        <taxon>Oryzeae</taxon>
        <taxon>Oryzinae</taxon>
        <taxon>Oryza</taxon>
    </lineage>
</organism>